<feature type="signal peptide" evidence="1">
    <location>
        <begin position="1"/>
        <end position="18"/>
    </location>
</feature>
<organism evidence="2 3">
    <name type="scientific">Myriangium duriaei CBS 260.36</name>
    <dbReference type="NCBI Taxonomy" id="1168546"/>
    <lineage>
        <taxon>Eukaryota</taxon>
        <taxon>Fungi</taxon>
        <taxon>Dikarya</taxon>
        <taxon>Ascomycota</taxon>
        <taxon>Pezizomycotina</taxon>
        <taxon>Dothideomycetes</taxon>
        <taxon>Dothideomycetidae</taxon>
        <taxon>Myriangiales</taxon>
        <taxon>Myriangiaceae</taxon>
        <taxon>Myriangium</taxon>
    </lineage>
</organism>
<keyword evidence="3" id="KW-1185">Reference proteome</keyword>
<dbReference type="Proteomes" id="UP000799439">
    <property type="component" value="Unassembled WGS sequence"/>
</dbReference>
<gene>
    <name evidence="2" type="ORF">K461DRAFT_113096</name>
</gene>
<keyword evidence="1" id="KW-0732">Signal</keyword>
<name>A0A9P4JAG2_9PEZI</name>
<comment type="caution">
    <text evidence="2">The sequence shown here is derived from an EMBL/GenBank/DDBJ whole genome shotgun (WGS) entry which is preliminary data.</text>
</comment>
<evidence type="ECO:0000256" key="1">
    <source>
        <dbReference type="SAM" id="SignalP"/>
    </source>
</evidence>
<sequence length="128" mass="14137">MIFCSSVTRVLLLWQVLAAVSVNAAVKAAYAIHSLVHHYQTHPEPPRMSLHRPGSGAAQTHRTRDGLICNLLWSLATVYHRASFPYKEGMNARRIAIDTPGVSQKVSRRMSLGVQTPSIVQCDNPCSM</sequence>
<protein>
    <recommendedName>
        <fullName evidence="4">Secreted protein</fullName>
    </recommendedName>
</protein>
<proteinExistence type="predicted"/>
<evidence type="ECO:0000313" key="3">
    <source>
        <dbReference type="Proteomes" id="UP000799439"/>
    </source>
</evidence>
<dbReference type="EMBL" id="ML996083">
    <property type="protein sequence ID" value="KAF2155418.1"/>
    <property type="molecule type" value="Genomic_DNA"/>
</dbReference>
<evidence type="ECO:0000313" key="2">
    <source>
        <dbReference type="EMBL" id="KAF2155418.1"/>
    </source>
</evidence>
<feature type="chain" id="PRO_5040197596" description="Secreted protein" evidence="1">
    <location>
        <begin position="19"/>
        <end position="128"/>
    </location>
</feature>
<accession>A0A9P4JAG2</accession>
<dbReference type="AlphaFoldDB" id="A0A9P4JAG2"/>
<reference evidence="2" key="1">
    <citation type="journal article" date="2020" name="Stud. Mycol.">
        <title>101 Dothideomycetes genomes: a test case for predicting lifestyles and emergence of pathogens.</title>
        <authorList>
            <person name="Haridas S."/>
            <person name="Albert R."/>
            <person name="Binder M."/>
            <person name="Bloem J."/>
            <person name="Labutti K."/>
            <person name="Salamov A."/>
            <person name="Andreopoulos B."/>
            <person name="Baker S."/>
            <person name="Barry K."/>
            <person name="Bills G."/>
            <person name="Bluhm B."/>
            <person name="Cannon C."/>
            <person name="Castanera R."/>
            <person name="Culley D."/>
            <person name="Daum C."/>
            <person name="Ezra D."/>
            <person name="Gonzalez J."/>
            <person name="Henrissat B."/>
            <person name="Kuo A."/>
            <person name="Liang C."/>
            <person name="Lipzen A."/>
            <person name="Lutzoni F."/>
            <person name="Magnuson J."/>
            <person name="Mondo S."/>
            <person name="Nolan M."/>
            <person name="Ohm R."/>
            <person name="Pangilinan J."/>
            <person name="Park H.-J."/>
            <person name="Ramirez L."/>
            <person name="Alfaro M."/>
            <person name="Sun H."/>
            <person name="Tritt A."/>
            <person name="Yoshinaga Y."/>
            <person name="Zwiers L.-H."/>
            <person name="Turgeon B."/>
            <person name="Goodwin S."/>
            <person name="Spatafora J."/>
            <person name="Crous P."/>
            <person name="Grigoriev I."/>
        </authorList>
    </citation>
    <scope>NUCLEOTIDE SEQUENCE</scope>
    <source>
        <strain evidence="2">CBS 260.36</strain>
    </source>
</reference>
<evidence type="ECO:0008006" key="4">
    <source>
        <dbReference type="Google" id="ProtNLM"/>
    </source>
</evidence>